<reference evidence="1 2" key="1">
    <citation type="journal article" date="2019" name="Sci. Rep.">
        <title>Comparative genomics of chytrid fungi reveal insights into the obligate biotrophic and pathogenic lifestyle of Synchytrium endobioticum.</title>
        <authorList>
            <person name="van de Vossenberg B.T.L.H."/>
            <person name="Warris S."/>
            <person name="Nguyen H.D.T."/>
            <person name="van Gent-Pelzer M.P.E."/>
            <person name="Joly D.L."/>
            <person name="van de Geest H.C."/>
            <person name="Bonants P.J.M."/>
            <person name="Smith D.S."/>
            <person name="Levesque C.A."/>
            <person name="van der Lee T.A.J."/>
        </authorList>
    </citation>
    <scope>NUCLEOTIDE SEQUENCE [LARGE SCALE GENOMIC DNA]</scope>
    <source>
        <strain evidence="1 2">LEV6574</strain>
    </source>
</reference>
<dbReference type="VEuPathDB" id="FungiDB:SeMB42_g06869"/>
<evidence type="ECO:0000313" key="1">
    <source>
        <dbReference type="EMBL" id="TPX46947.1"/>
    </source>
</evidence>
<dbReference type="AlphaFoldDB" id="A0A507D6L1"/>
<protein>
    <submittedName>
        <fullName evidence="1">Uncharacterized protein</fullName>
    </submittedName>
</protein>
<dbReference type="Proteomes" id="UP000320475">
    <property type="component" value="Unassembled WGS sequence"/>
</dbReference>
<organism evidence="1 2">
    <name type="scientific">Synchytrium endobioticum</name>
    <dbReference type="NCBI Taxonomy" id="286115"/>
    <lineage>
        <taxon>Eukaryota</taxon>
        <taxon>Fungi</taxon>
        <taxon>Fungi incertae sedis</taxon>
        <taxon>Chytridiomycota</taxon>
        <taxon>Chytridiomycota incertae sedis</taxon>
        <taxon>Chytridiomycetes</taxon>
        <taxon>Synchytriales</taxon>
        <taxon>Synchytriaceae</taxon>
        <taxon>Synchytrium</taxon>
    </lineage>
</organism>
<name>A0A507D6L1_9FUNG</name>
<evidence type="ECO:0000313" key="2">
    <source>
        <dbReference type="Proteomes" id="UP000320475"/>
    </source>
</evidence>
<dbReference type="EMBL" id="QEAM01000089">
    <property type="protein sequence ID" value="TPX46947.1"/>
    <property type="molecule type" value="Genomic_DNA"/>
</dbReference>
<accession>A0A507D6L1</accession>
<proteinExistence type="predicted"/>
<comment type="caution">
    <text evidence="1">The sequence shown here is derived from an EMBL/GenBank/DDBJ whole genome shotgun (WGS) entry which is preliminary data.</text>
</comment>
<sequence length="111" mass="12645">MRERVLDSMFGPSPPIEYSLGQAVDGISINIAVMSEIVRGAKALDFLSRSKYSPVSSFTECEVVLEGVETPESLWDLYRVYESSENLDHMFYRMLYTVMYAQRLELITTAC</sequence>
<gene>
    <name evidence="1" type="ORF">SeLEV6574_g02924</name>
</gene>